<keyword evidence="2" id="KW-0812">Transmembrane</keyword>
<protein>
    <submittedName>
        <fullName evidence="3">Uncharacterized protein</fullName>
    </submittedName>
</protein>
<organism evidence="3 4">
    <name type="scientific">Paenibacillus algorifonticola</name>
    <dbReference type="NCBI Taxonomy" id="684063"/>
    <lineage>
        <taxon>Bacteria</taxon>
        <taxon>Bacillati</taxon>
        <taxon>Bacillota</taxon>
        <taxon>Bacilli</taxon>
        <taxon>Bacillales</taxon>
        <taxon>Paenibacillaceae</taxon>
        <taxon>Paenibacillus</taxon>
    </lineage>
</organism>
<dbReference type="AlphaFoldDB" id="A0A1I2HIE4"/>
<feature type="transmembrane region" description="Helical" evidence="2">
    <location>
        <begin position="40"/>
        <end position="58"/>
    </location>
</feature>
<reference evidence="4" key="1">
    <citation type="submission" date="2016-10" db="EMBL/GenBank/DDBJ databases">
        <authorList>
            <person name="Varghese N."/>
            <person name="Submissions S."/>
        </authorList>
    </citation>
    <scope>NUCLEOTIDE SEQUENCE [LARGE SCALE GENOMIC DNA]</scope>
    <source>
        <strain evidence="4">CGMCC 1.10223</strain>
    </source>
</reference>
<feature type="coiled-coil region" evidence="1">
    <location>
        <begin position="58"/>
        <end position="89"/>
    </location>
</feature>
<keyword evidence="2" id="KW-0472">Membrane</keyword>
<dbReference type="EMBL" id="FONN01000023">
    <property type="protein sequence ID" value="SFF28546.1"/>
    <property type="molecule type" value="Genomic_DNA"/>
</dbReference>
<keyword evidence="2" id="KW-1133">Transmembrane helix</keyword>
<name>A0A1I2HIE4_9BACL</name>
<accession>A0A1I2HIE4</accession>
<evidence type="ECO:0000256" key="1">
    <source>
        <dbReference type="SAM" id="Coils"/>
    </source>
</evidence>
<sequence>MSGLFKILGIGCFFVAVLFLEVYADESSSISIGQKIKDYALQAVLPATFCFIMAKLFAEKAKRQEAEWESKVQIEKSRLKQQIRDVKRRTKDMRVTRLKREQEDYKNSDNVLE</sequence>
<evidence type="ECO:0000313" key="4">
    <source>
        <dbReference type="Proteomes" id="UP000183410"/>
    </source>
</evidence>
<dbReference type="Proteomes" id="UP000183410">
    <property type="component" value="Unassembled WGS sequence"/>
</dbReference>
<dbReference type="RefSeq" id="WP_046233864.1">
    <property type="nucleotide sequence ID" value="NZ_FONN01000023.1"/>
</dbReference>
<evidence type="ECO:0000256" key="2">
    <source>
        <dbReference type="SAM" id="Phobius"/>
    </source>
</evidence>
<keyword evidence="1" id="KW-0175">Coiled coil</keyword>
<evidence type="ECO:0000313" key="3">
    <source>
        <dbReference type="EMBL" id="SFF28546.1"/>
    </source>
</evidence>
<keyword evidence="4" id="KW-1185">Reference proteome</keyword>
<proteinExistence type="predicted"/>
<gene>
    <name evidence="3" type="ORF">SAMN04487969_1239</name>
</gene>